<proteinExistence type="predicted"/>
<protein>
    <recommendedName>
        <fullName evidence="3">DNA-binding protein</fullName>
    </recommendedName>
</protein>
<evidence type="ECO:0008006" key="3">
    <source>
        <dbReference type="Google" id="ProtNLM"/>
    </source>
</evidence>
<evidence type="ECO:0000313" key="1">
    <source>
        <dbReference type="EMBL" id="MBB3711774.1"/>
    </source>
</evidence>
<organism evidence="1 2">
    <name type="scientific">Limimaricola variabilis</name>
    <dbReference type="NCBI Taxonomy" id="1492771"/>
    <lineage>
        <taxon>Bacteria</taxon>
        <taxon>Pseudomonadati</taxon>
        <taxon>Pseudomonadota</taxon>
        <taxon>Alphaproteobacteria</taxon>
        <taxon>Rhodobacterales</taxon>
        <taxon>Paracoccaceae</taxon>
        <taxon>Limimaricola</taxon>
    </lineage>
</organism>
<evidence type="ECO:0000313" key="2">
    <source>
        <dbReference type="Proteomes" id="UP000576152"/>
    </source>
</evidence>
<dbReference type="Proteomes" id="UP000576152">
    <property type="component" value="Unassembled WGS sequence"/>
</dbReference>
<keyword evidence="2" id="KW-1185">Reference proteome</keyword>
<sequence length="294" mass="31334">MQIRCMEFTMSRPSLSDLRRELAASLIVQAKHIVLATDSPEQGEAFLGCDPEETRAEAVDLSRFPIAAGIEALHAYAFAPTGDDLYDVDALHGMAHFLSSLPREDWDGSVHGFPNRGAPSALADVLDAASARAAIDGQEGTWTDDLSIRQVALLADITEGAVRNALSQSGAAGLTAVPGAKPVRISLDEARRWLPGRRGFQPTPTGPSDDPIMNERLRAFDRMEQLTDFIGRHATRRLGSTEALGAKAAAWLDGSYTFDAAAARNVADAIGADAPTFVGKALELALRRDAGDLA</sequence>
<dbReference type="EMBL" id="JACIBX010000003">
    <property type="protein sequence ID" value="MBB3711774.1"/>
    <property type="molecule type" value="Genomic_DNA"/>
</dbReference>
<reference evidence="1 2" key="1">
    <citation type="submission" date="2020-08" db="EMBL/GenBank/DDBJ databases">
        <title>Genomic Encyclopedia of Type Strains, Phase III (KMG-III): the genomes of soil and plant-associated and newly described type strains.</title>
        <authorList>
            <person name="Whitman W."/>
        </authorList>
    </citation>
    <scope>NUCLEOTIDE SEQUENCE [LARGE SCALE GENOMIC DNA]</scope>
    <source>
        <strain evidence="1 2">CECT 8572</strain>
    </source>
</reference>
<comment type="caution">
    <text evidence="1">The sequence shown here is derived from an EMBL/GenBank/DDBJ whole genome shotgun (WGS) entry which is preliminary data.</text>
</comment>
<accession>A0ABR6HMJ9</accession>
<name>A0ABR6HMJ9_9RHOB</name>
<gene>
    <name evidence="1" type="ORF">FHS00_001345</name>
</gene>